<keyword evidence="2" id="KW-1133">Transmembrane helix</keyword>
<evidence type="ECO:0000256" key="2">
    <source>
        <dbReference type="SAM" id="Phobius"/>
    </source>
</evidence>
<name>A0ABR3WF90_9PEZI</name>
<keyword evidence="4" id="KW-1185">Reference proteome</keyword>
<feature type="region of interest" description="Disordered" evidence="1">
    <location>
        <begin position="252"/>
        <end position="277"/>
    </location>
</feature>
<organism evidence="3 4">
    <name type="scientific">Diaporthe australafricana</name>
    <dbReference type="NCBI Taxonomy" id="127596"/>
    <lineage>
        <taxon>Eukaryota</taxon>
        <taxon>Fungi</taxon>
        <taxon>Dikarya</taxon>
        <taxon>Ascomycota</taxon>
        <taxon>Pezizomycotina</taxon>
        <taxon>Sordariomycetes</taxon>
        <taxon>Sordariomycetidae</taxon>
        <taxon>Diaporthales</taxon>
        <taxon>Diaporthaceae</taxon>
        <taxon>Diaporthe</taxon>
    </lineage>
</organism>
<evidence type="ECO:0008006" key="5">
    <source>
        <dbReference type="Google" id="ProtNLM"/>
    </source>
</evidence>
<feature type="transmembrane region" description="Helical" evidence="2">
    <location>
        <begin position="73"/>
        <end position="91"/>
    </location>
</feature>
<reference evidence="3 4" key="1">
    <citation type="journal article" date="2024" name="IMA Fungus">
        <title>IMA Genome - F19 : A genome assembly and annotation guide to empower mycologists, including annotated draft genome sequences of Ceratocystis pirilliformis, Diaporthe australafricana, Fusarium ophioides, Paecilomyces lecythidis, and Sporothrix stenoceras.</title>
        <authorList>
            <person name="Aylward J."/>
            <person name="Wilson A.M."/>
            <person name="Visagie C.M."/>
            <person name="Spraker J."/>
            <person name="Barnes I."/>
            <person name="Buitendag C."/>
            <person name="Ceriani C."/>
            <person name="Del Mar Angel L."/>
            <person name="du Plessis D."/>
            <person name="Fuchs T."/>
            <person name="Gasser K."/>
            <person name="Kramer D."/>
            <person name="Li W."/>
            <person name="Munsamy K."/>
            <person name="Piso A."/>
            <person name="Price J.L."/>
            <person name="Sonnekus B."/>
            <person name="Thomas C."/>
            <person name="van der Nest A."/>
            <person name="van Dijk A."/>
            <person name="van Heerden A."/>
            <person name="van Vuuren N."/>
            <person name="Yilmaz N."/>
            <person name="Duong T.A."/>
            <person name="van der Merwe N.A."/>
            <person name="Wingfield M.J."/>
            <person name="Wingfield B.D."/>
        </authorList>
    </citation>
    <scope>NUCLEOTIDE SEQUENCE [LARGE SCALE GENOMIC DNA]</scope>
    <source>
        <strain evidence="3 4">CMW 18300</strain>
    </source>
</reference>
<keyword evidence="2" id="KW-0472">Membrane</keyword>
<evidence type="ECO:0000313" key="4">
    <source>
        <dbReference type="Proteomes" id="UP001583177"/>
    </source>
</evidence>
<feature type="transmembrane region" description="Helical" evidence="2">
    <location>
        <begin position="156"/>
        <end position="181"/>
    </location>
</feature>
<dbReference type="Proteomes" id="UP001583177">
    <property type="component" value="Unassembled WGS sequence"/>
</dbReference>
<protein>
    <recommendedName>
        <fullName evidence="5">MARVEL domain-containing protein</fullName>
    </recommendedName>
</protein>
<dbReference type="EMBL" id="JAWRVE010000091">
    <property type="protein sequence ID" value="KAL1860530.1"/>
    <property type="molecule type" value="Genomic_DNA"/>
</dbReference>
<proteinExistence type="predicted"/>
<feature type="region of interest" description="Disordered" evidence="1">
    <location>
        <begin position="1"/>
        <end position="21"/>
    </location>
</feature>
<keyword evidence="2" id="KW-0812">Transmembrane</keyword>
<gene>
    <name evidence="3" type="ORF">Daus18300_009162</name>
</gene>
<feature type="transmembrane region" description="Helical" evidence="2">
    <location>
        <begin position="103"/>
        <end position="128"/>
    </location>
</feature>
<sequence length="277" mass="30646">MADPMGAQTGATKPSTPKGVGMATNPKWATAKIVLRGTIIVLSLAASITSLVYTSAPRQWSDWILFAPTYGLPYPLLSLIWEVIEVVILIVRRDKNKGLSPALHLAFELLLWLGGVVVSILWLCLNYANYTHSSVFQEGSSSGIPAATFRKWAHVIFFWCALLFATVACQFFIFVFSCIEVDRNRRNMERKVNELLSIMEARGQNPNDVLASLRAPPPDYDSTKPSWPVEMPAVNPHPVEMSVDERPMEVAGSQVGQELSVPGTEDHSGNQKFVFKP</sequence>
<accession>A0ABR3WF90</accession>
<feature type="transmembrane region" description="Helical" evidence="2">
    <location>
        <begin position="33"/>
        <end position="53"/>
    </location>
</feature>
<evidence type="ECO:0000313" key="3">
    <source>
        <dbReference type="EMBL" id="KAL1860530.1"/>
    </source>
</evidence>
<evidence type="ECO:0000256" key="1">
    <source>
        <dbReference type="SAM" id="MobiDB-lite"/>
    </source>
</evidence>
<comment type="caution">
    <text evidence="3">The sequence shown here is derived from an EMBL/GenBank/DDBJ whole genome shotgun (WGS) entry which is preliminary data.</text>
</comment>